<organism evidence="2 3">
    <name type="scientific">Phaseolus coccineus</name>
    <name type="common">Scarlet runner bean</name>
    <name type="synonym">Phaseolus multiflorus</name>
    <dbReference type="NCBI Taxonomy" id="3886"/>
    <lineage>
        <taxon>Eukaryota</taxon>
        <taxon>Viridiplantae</taxon>
        <taxon>Streptophyta</taxon>
        <taxon>Embryophyta</taxon>
        <taxon>Tracheophyta</taxon>
        <taxon>Spermatophyta</taxon>
        <taxon>Magnoliopsida</taxon>
        <taxon>eudicotyledons</taxon>
        <taxon>Gunneridae</taxon>
        <taxon>Pentapetalae</taxon>
        <taxon>rosids</taxon>
        <taxon>fabids</taxon>
        <taxon>Fabales</taxon>
        <taxon>Fabaceae</taxon>
        <taxon>Papilionoideae</taxon>
        <taxon>50 kb inversion clade</taxon>
        <taxon>NPAAA clade</taxon>
        <taxon>indigoferoid/millettioid clade</taxon>
        <taxon>Phaseoleae</taxon>
        <taxon>Phaseolus</taxon>
    </lineage>
</organism>
<accession>A0AAN9QVA1</accession>
<proteinExistence type="predicted"/>
<comment type="caution">
    <text evidence="2">The sequence shown here is derived from an EMBL/GenBank/DDBJ whole genome shotgun (WGS) entry which is preliminary data.</text>
</comment>
<reference evidence="2 3" key="1">
    <citation type="submission" date="2024-01" db="EMBL/GenBank/DDBJ databases">
        <title>The genomes of 5 underutilized Papilionoideae crops provide insights into root nodulation and disease resistanc.</title>
        <authorList>
            <person name="Jiang F."/>
        </authorList>
    </citation>
    <scope>NUCLEOTIDE SEQUENCE [LARGE SCALE GENOMIC DNA]</scope>
    <source>
        <strain evidence="2">JINMINGXINNONG_FW02</strain>
        <tissue evidence="2">Leaves</tissue>
    </source>
</reference>
<dbReference type="PANTHER" id="PTHR31591">
    <property type="entry name" value="UPF0613 PROTEIN PB24D3.06C"/>
    <property type="match status" value="1"/>
</dbReference>
<dbReference type="SUPFAM" id="SSF53474">
    <property type="entry name" value="alpha/beta-Hydrolases"/>
    <property type="match status" value="1"/>
</dbReference>
<keyword evidence="3" id="KW-1185">Reference proteome</keyword>
<gene>
    <name evidence="2" type="ORF">VNO80_22827</name>
</gene>
<name>A0AAN9QVA1_PHACN</name>
<dbReference type="InterPro" id="IPR013744">
    <property type="entry name" value="SidJ"/>
</dbReference>
<dbReference type="EMBL" id="JAYMYR010000008">
    <property type="protein sequence ID" value="KAK7348276.1"/>
    <property type="molecule type" value="Genomic_DNA"/>
</dbReference>
<evidence type="ECO:0000256" key="1">
    <source>
        <dbReference type="SAM" id="MobiDB-lite"/>
    </source>
</evidence>
<dbReference type="Proteomes" id="UP001374584">
    <property type="component" value="Unassembled WGS sequence"/>
</dbReference>
<dbReference type="PANTHER" id="PTHR31591:SF1">
    <property type="entry name" value="UPF0613 PROTEIN PB24D3.06C"/>
    <property type="match status" value="1"/>
</dbReference>
<dbReference type="Pfam" id="PF08538">
    <property type="entry name" value="DUF1749"/>
    <property type="match status" value="1"/>
</dbReference>
<dbReference type="AlphaFoldDB" id="A0AAN9QVA1"/>
<sequence length="436" mass="48114">MNHSLTSSSSFSSSSSTSSSSWFFGIVRPGRSRSLKMSTNSSAVAASTDSADPVVRRNQFRGVLFKYGPKPIQVAFKTGDFKRQVIFIGGLTDGFLATSYLEPLAIALDRENWSLVQFLMSSSYSGYGTSSLQQDAKELDQLINYLINKEDSEGVALLGHSTGCQDIVHYMGTNYACSRAVRAAIFQAPVSDREYQATLPHTASMIDLAAKMISEGRGLELMPREADPSSPITAYRYHSLCSYNGDDDMFSSDLSEDQLRMRLGHMSSTHCQVIFSMGDEYVPDYVDKKALVERLCRAMGGAEKVEIEYGNHSLSNRVEEAVGAIIDFLKREGPKGWDDPWNSVNVNSDNMFSYLRSSASIVYALHTVKLEFTHYALMTWLSLSDFVNGNLHLNSYDSTKTGLVLKAEKLSASLGCVVTYEAATSSFFRVLVSITQ</sequence>
<dbReference type="InterPro" id="IPR029058">
    <property type="entry name" value="AB_hydrolase_fold"/>
</dbReference>
<feature type="region of interest" description="Disordered" evidence="1">
    <location>
        <begin position="1"/>
        <end position="21"/>
    </location>
</feature>
<evidence type="ECO:0000313" key="2">
    <source>
        <dbReference type="EMBL" id="KAK7348276.1"/>
    </source>
</evidence>
<evidence type="ECO:0000313" key="3">
    <source>
        <dbReference type="Proteomes" id="UP001374584"/>
    </source>
</evidence>
<protein>
    <submittedName>
        <fullName evidence="2">Uncharacterized protein</fullName>
    </submittedName>
</protein>
<dbReference type="Gene3D" id="3.40.50.1820">
    <property type="entry name" value="alpha/beta hydrolase"/>
    <property type="match status" value="1"/>
</dbReference>